<dbReference type="EMBL" id="JAPXFL010000015">
    <property type="protein sequence ID" value="KAK9497152.1"/>
    <property type="molecule type" value="Genomic_DNA"/>
</dbReference>
<comment type="caution">
    <text evidence="1">The sequence shown here is derived from an EMBL/GenBank/DDBJ whole genome shotgun (WGS) entry which is preliminary data.</text>
</comment>
<keyword evidence="2" id="KW-1185">Reference proteome</keyword>
<dbReference type="AlphaFoldDB" id="A0AAW1CG37"/>
<proteinExistence type="predicted"/>
<protein>
    <submittedName>
        <fullName evidence="1">Uncharacterized protein</fullName>
    </submittedName>
</protein>
<accession>A0AAW1CG37</accession>
<dbReference type="PIRSF" id="PIRSF035170">
    <property type="entry name" value="HD_phosphohydro"/>
    <property type="match status" value="1"/>
</dbReference>
<dbReference type="SUPFAM" id="SSF109604">
    <property type="entry name" value="HD-domain/PDEase-like"/>
    <property type="match status" value="1"/>
</dbReference>
<reference evidence="1 2" key="1">
    <citation type="submission" date="2022-12" db="EMBL/GenBank/DDBJ databases">
        <title>Chromosome-level genome assembly of true bugs.</title>
        <authorList>
            <person name="Ma L."/>
            <person name="Li H."/>
        </authorList>
    </citation>
    <scope>NUCLEOTIDE SEQUENCE [LARGE SCALE GENOMIC DNA]</scope>
    <source>
        <strain evidence="1">Lab_2022b</strain>
    </source>
</reference>
<name>A0AAW1CG37_9HEMI</name>
<dbReference type="PANTHER" id="PTHR21174">
    <property type="match status" value="1"/>
</dbReference>
<evidence type="ECO:0000313" key="1">
    <source>
        <dbReference type="EMBL" id="KAK9497152.1"/>
    </source>
</evidence>
<evidence type="ECO:0000313" key="2">
    <source>
        <dbReference type="Proteomes" id="UP001461498"/>
    </source>
</evidence>
<sequence length="214" mass="25465">MSKVEEIWLKLTENLPETKNNWWKKILENLNDSQRKYHNLESVEYKFNLYDSVKDKIKNKTAVEYAILFSYLEYDPRNGDSHLKNMELFKQFALDTELPIDCHEVNEVLSLIECTSSHLTEQHMTEGAIGHEDKHYFLDIDMSILGSPSEQYQSYAQKVREEYDFLEQSAYNSLRMKVLQSFLKIPNIFATEEFRNKYEKQARNNIEKEISQLN</sequence>
<gene>
    <name evidence="1" type="ORF">O3M35_004523</name>
</gene>
<dbReference type="PANTHER" id="PTHR21174:SF0">
    <property type="entry name" value="HD PHOSPHOHYDROLASE FAMILY PROTEIN-RELATED"/>
    <property type="match status" value="1"/>
</dbReference>
<organism evidence="1 2">
    <name type="scientific">Rhynocoris fuscipes</name>
    <dbReference type="NCBI Taxonomy" id="488301"/>
    <lineage>
        <taxon>Eukaryota</taxon>
        <taxon>Metazoa</taxon>
        <taxon>Ecdysozoa</taxon>
        <taxon>Arthropoda</taxon>
        <taxon>Hexapoda</taxon>
        <taxon>Insecta</taxon>
        <taxon>Pterygota</taxon>
        <taxon>Neoptera</taxon>
        <taxon>Paraneoptera</taxon>
        <taxon>Hemiptera</taxon>
        <taxon>Heteroptera</taxon>
        <taxon>Panheteroptera</taxon>
        <taxon>Cimicomorpha</taxon>
        <taxon>Reduviidae</taxon>
        <taxon>Harpactorinae</taxon>
        <taxon>Harpactorini</taxon>
        <taxon>Rhynocoris</taxon>
    </lineage>
</organism>
<dbReference type="Proteomes" id="UP001461498">
    <property type="component" value="Unassembled WGS sequence"/>
</dbReference>
<dbReference type="InterPro" id="IPR009218">
    <property type="entry name" value="HD_phosphohydro"/>
</dbReference>